<dbReference type="PROSITE" id="PS50199">
    <property type="entry name" value="ZF_RANBP2_2"/>
    <property type="match status" value="3"/>
</dbReference>
<keyword evidence="3" id="KW-0862">Zinc</keyword>
<dbReference type="AlphaFoldDB" id="A0ABD3S2A2"/>
<evidence type="ECO:0000256" key="1">
    <source>
        <dbReference type="ARBA" id="ARBA00022723"/>
    </source>
</evidence>
<dbReference type="Proteomes" id="UP001634393">
    <property type="component" value="Unassembled WGS sequence"/>
</dbReference>
<dbReference type="SUPFAM" id="SSF90209">
    <property type="entry name" value="Ran binding protein zinc finger-like"/>
    <property type="match status" value="3"/>
</dbReference>
<dbReference type="Pfam" id="PF20864">
    <property type="entry name" value="Zn_ribbon_TEX13"/>
    <property type="match status" value="1"/>
</dbReference>
<feature type="domain" description="RanBP2-type" evidence="5">
    <location>
        <begin position="344"/>
        <end position="373"/>
    </location>
</feature>
<evidence type="ECO:0000313" key="7">
    <source>
        <dbReference type="Proteomes" id="UP001634393"/>
    </source>
</evidence>
<evidence type="ECO:0000256" key="2">
    <source>
        <dbReference type="ARBA" id="ARBA00022771"/>
    </source>
</evidence>
<evidence type="ECO:0000256" key="4">
    <source>
        <dbReference type="PROSITE-ProRule" id="PRU00322"/>
    </source>
</evidence>
<evidence type="ECO:0000313" key="6">
    <source>
        <dbReference type="EMBL" id="KAL3818609.1"/>
    </source>
</evidence>
<proteinExistence type="predicted"/>
<dbReference type="InterPro" id="IPR036443">
    <property type="entry name" value="Znf_RanBP2_sf"/>
</dbReference>
<keyword evidence="1" id="KW-0479">Metal-binding</keyword>
<evidence type="ECO:0000259" key="5">
    <source>
        <dbReference type="PROSITE" id="PS50199"/>
    </source>
</evidence>
<evidence type="ECO:0000256" key="3">
    <source>
        <dbReference type="ARBA" id="ARBA00022833"/>
    </source>
</evidence>
<accession>A0ABD3S2A2</accession>
<dbReference type="PANTHER" id="PTHR23111">
    <property type="entry name" value="ZINC FINGER PROTEIN"/>
    <property type="match status" value="1"/>
</dbReference>
<dbReference type="PROSITE" id="PS01358">
    <property type="entry name" value="ZF_RANBP2_1"/>
    <property type="match status" value="2"/>
</dbReference>
<comment type="caution">
    <text evidence="6">The sequence shown here is derived from an EMBL/GenBank/DDBJ whole genome shotgun (WGS) entry which is preliminary data.</text>
</comment>
<feature type="domain" description="RanBP2-type" evidence="5">
    <location>
        <begin position="311"/>
        <end position="340"/>
    </location>
</feature>
<name>A0ABD3S2A2_9LAMI</name>
<gene>
    <name evidence="6" type="ORF">ACJIZ3_004514</name>
</gene>
<dbReference type="EMBL" id="JBJXBP010000007">
    <property type="protein sequence ID" value="KAL3818609.1"/>
    <property type="molecule type" value="Genomic_DNA"/>
</dbReference>
<dbReference type="GO" id="GO:0008270">
    <property type="term" value="F:zinc ion binding"/>
    <property type="evidence" value="ECO:0007669"/>
    <property type="project" value="UniProtKB-KW"/>
</dbReference>
<dbReference type="InterPro" id="IPR001876">
    <property type="entry name" value="Znf_RanBP2"/>
</dbReference>
<feature type="domain" description="RanBP2-type" evidence="5">
    <location>
        <begin position="272"/>
        <end position="301"/>
    </location>
</feature>
<sequence length="386" mass="44079">MATSRLFSLLGPSIIRNSHNFPQIPPHKFNKIFFPLSLRFRRYSSSALSLDSTDTDTLNSFDSTSAVSVHPWPEWVKFVDRLKEKGYIAEKAANLENEGAAVYTDMNMVKDACLNFARDRYDIFKSLSTQDIHRVVEKGCPNLFRKAVNSAKRLRSYLELDESDVCSSCNLRGSCDRAYVMLNESEAAARTIDIVRILLLYALDPIVISGEVKPPGRELVEGSARKLFSELIELGETAPDPELPKPAVVTSQRKKQSLDLSEFESSRDDQMKPGDWVCTTCNFMNFARNIQCRKCKADGPKNVSRDVAERKKGDWDCPQCSFMNFASKRQCFKCQEPRPKRELRPGDWECPNCDFLNFSRNTVCRKCNHENPQGSMMQSDTWKRPY</sequence>
<protein>
    <recommendedName>
        <fullName evidence="5">RanBP2-type domain-containing protein</fullName>
    </recommendedName>
</protein>
<reference evidence="6 7" key="1">
    <citation type="submission" date="2024-12" db="EMBL/GenBank/DDBJ databases">
        <title>The unique morphological basis and parallel evolutionary history of personate flowers in Penstemon.</title>
        <authorList>
            <person name="Depatie T.H."/>
            <person name="Wessinger C.A."/>
        </authorList>
    </citation>
    <scope>NUCLEOTIDE SEQUENCE [LARGE SCALE GENOMIC DNA]</scope>
    <source>
        <strain evidence="6">WTNN_2</strain>
        <tissue evidence="6">Leaf</tissue>
    </source>
</reference>
<dbReference type="SMART" id="SM00547">
    <property type="entry name" value="ZnF_RBZ"/>
    <property type="match status" value="3"/>
</dbReference>
<dbReference type="Pfam" id="PF00641">
    <property type="entry name" value="Zn_ribbon_RanBP"/>
    <property type="match status" value="2"/>
</dbReference>
<keyword evidence="7" id="KW-1185">Reference proteome</keyword>
<dbReference type="PANTHER" id="PTHR23111:SF40">
    <property type="entry name" value="RNA-BINDING PROTEIN INVOLVED IN HETEROCHROMATIN ASSEMBLY-RELATED"/>
    <property type="match status" value="1"/>
</dbReference>
<dbReference type="Gene3D" id="4.10.1060.10">
    <property type="entry name" value="Zinc finger, RanBP2-type"/>
    <property type="match status" value="3"/>
</dbReference>
<organism evidence="6 7">
    <name type="scientific">Penstemon smallii</name>
    <dbReference type="NCBI Taxonomy" id="265156"/>
    <lineage>
        <taxon>Eukaryota</taxon>
        <taxon>Viridiplantae</taxon>
        <taxon>Streptophyta</taxon>
        <taxon>Embryophyta</taxon>
        <taxon>Tracheophyta</taxon>
        <taxon>Spermatophyta</taxon>
        <taxon>Magnoliopsida</taxon>
        <taxon>eudicotyledons</taxon>
        <taxon>Gunneridae</taxon>
        <taxon>Pentapetalae</taxon>
        <taxon>asterids</taxon>
        <taxon>lamiids</taxon>
        <taxon>Lamiales</taxon>
        <taxon>Plantaginaceae</taxon>
        <taxon>Cheloneae</taxon>
        <taxon>Penstemon</taxon>
    </lineage>
</organism>
<keyword evidence="2 4" id="KW-0863">Zinc-finger</keyword>
<dbReference type="InterPro" id="IPR049534">
    <property type="entry name" value="TEX13A/C/D_Znf"/>
</dbReference>